<dbReference type="Pfam" id="PF14223">
    <property type="entry name" value="Retrotran_gag_2"/>
    <property type="match status" value="1"/>
</dbReference>
<dbReference type="Proteomes" id="UP000237105">
    <property type="component" value="Unassembled WGS sequence"/>
</dbReference>
<dbReference type="OrthoDB" id="1434445at2759"/>
<evidence type="ECO:0008006" key="3">
    <source>
        <dbReference type="Google" id="ProtNLM"/>
    </source>
</evidence>
<proteinExistence type="predicted"/>
<keyword evidence="2" id="KW-1185">Reference proteome</keyword>
<evidence type="ECO:0000313" key="2">
    <source>
        <dbReference type="Proteomes" id="UP000237105"/>
    </source>
</evidence>
<gene>
    <name evidence="1" type="ORF">PanWU01x14_038710</name>
</gene>
<dbReference type="PANTHER" id="PTHR47481:SF22">
    <property type="entry name" value="RETROTRANSPOSON GAG DOMAIN-CONTAINING PROTEIN"/>
    <property type="match status" value="1"/>
</dbReference>
<protein>
    <recommendedName>
        <fullName evidence="3">Zinc finger, CCHC-type</fullName>
    </recommendedName>
</protein>
<sequence>MTAKDLWRKLEELYQEKGVSNRVYLNEQFHTLRMNEGTKISDHLSVSNSIVSELEPIGVKIEDEDKVLRFIWSLPPSYEHMKPILVHGKKIVVYSEVISKLLSEERRLTGGRSNVPSEGLALAVDTRKKNSMKKNVICRGCGQSGHLKRNYQKGRAGSAKSSKYGDAANIISYDGDDDLVL</sequence>
<dbReference type="STRING" id="3476.A0A2P5DRK2"/>
<comment type="caution">
    <text evidence="1">The sequence shown here is derived from an EMBL/GenBank/DDBJ whole genome shotgun (WGS) entry which is preliminary data.</text>
</comment>
<organism evidence="1 2">
    <name type="scientific">Parasponia andersonii</name>
    <name type="common">Sponia andersonii</name>
    <dbReference type="NCBI Taxonomy" id="3476"/>
    <lineage>
        <taxon>Eukaryota</taxon>
        <taxon>Viridiplantae</taxon>
        <taxon>Streptophyta</taxon>
        <taxon>Embryophyta</taxon>
        <taxon>Tracheophyta</taxon>
        <taxon>Spermatophyta</taxon>
        <taxon>Magnoliopsida</taxon>
        <taxon>eudicotyledons</taxon>
        <taxon>Gunneridae</taxon>
        <taxon>Pentapetalae</taxon>
        <taxon>rosids</taxon>
        <taxon>fabids</taxon>
        <taxon>Rosales</taxon>
        <taxon>Cannabaceae</taxon>
        <taxon>Parasponia</taxon>
    </lineage>
</organism>
<reference evidence="2" key="1">
    <citation type="submission" date="2016-06" db="EMBL/GenBank/DDBJ databases">
        <title>Parallel loss of symbiosis genes in relatives of nitrogen-fixing non-legume Parasponia.</title>
        <authorList>
            <person name="Van Velzen R."/>
            <person name="Holmer R."/>
            <person name="Bu F."/>
            <person name="Rutten L."/>
            <person name="Van Zeijl A."/>
            <person name="Liu W."/>
            <person name="Santuari L."/>
            <person name="Cao Q."/>
            <person name="Sharma T."/>
            <person name="Shen D."/>
            <person name="Roswanjaya Y."/>
            <person name="Wardhani T."/>
            <person name="Kalhor M.S."/>
            <person name="Jansen J."/>
            <person name="Van den Hoogen J."/>
            <person name="Gungor B."/>
            <person name="Hartog M."/>
            <person name="Hontelez J."/>
            <person name="Verver J."/>
            <person name="Yang W.-C."/>
            <person name="Schijlen E."/>
            <person name="Repin R."/>
            <person name="Schilthuizen M."/>
            <person name="Schranz E."/>
            <person name="Heidstra R."/>
            <person name="Miyata K."/>
            <person name="Fedorova E."/>
            <person name="Kohlen W."/>
            <person name="Bisseling T."/>
            <person name="Smit S."/>
            <person name="Geurts R."/>
        </authorList>
    </citation>
    <scope>NUCLEOTIDE SEQUENCE [LARGE SCALE GENOMIC DNA]</scope>
    <source>
        <strain evidence="2">cv. WU1-14</strain>
    </source>
</reference>
<evidence type="ECO:0000313" key="1">
    <source>
        <dbReference type="EMBL" id="PON75920.1"/>
    </source>
</evidence>
<dbReference type="EMBL" id="JXTB01000021">
    <property type="protein sequence ID" value="PON75920.1"/>
    <property type="molecule type" value="Genomic_DNA"/>
</dbReference>
<dbReference type="AlphaFoldDB" id="A0A2P5DRK2"/>
<accession>A0A2P5DRK2</accession>
<name>A0A2P5DRK2_PARAD</name>
<dbReference type="PANTHER" id="PTHR47481">
    <property type="match status" value="1"/>
</dbReference>